<comment type="similarity">
    <text evidence="1">Belongs to the glycosyltransferase 34 family.</text>
</comment>
<evidence type="ECO:0000256" key="6">
    <source>
        <dbReference type="SAM" id="SignalP"/>
    </source>
</evidence>
<feature type="coiled-coil region" evidence="4">
    <location>
        <begin position="1334"/>
        <end position="1368"/>
    </location>
</feature>
<feature type="compositionally biased region" description="Acidic residues" evidence="5">
    <location>
        <begin position="1380"/>
        <end position="1394"/>
    </location>
</feature>
<evidence type="ECO:0000256" key="4">
    <source>
        <dbReference type="SAM" id="Coils"/>
    </source>
</evidence>
<feature type="non-terminal residue" evidence="7">
    <location>
        <position position="2410"/>
    </location>
</feature>
<feature type="compositionally biased region" description="Low complexity" evidence="5">
    <location>
        <begin position="606"/>
        <end position="616"/>
    </location>
</feature>
<reference evidence="7" key="1">
    <citation type="submission" date="2021-02" db="EMBL/GenBank/DDBJ databases">
        <authorList>
            <person name="Dougan E. K."/>
            <person name="Rhodes N."/>
            <person name="Thang M."/>
            <person name="Chan C."/>
        </authorList>
    </citation>
    <scope>NUCLEOTIDE SEQUENCE</scope>
</reference>
<keyword evidence="3" id="KW-0808">Transferase</keyword>
<feature type="compositionally biased region" description="Low complexity" evidence="5">
    <location>
        <begin position="1732"/>
        <end position="1746"/>
    </location>
</feature>
<keyword evidence="6" id="KW-0732">Signal</keyword>
<sequence length="2410" mass="264604">MRKPRRTPLLLAAQAAAVGVLLAATTVGGQDSPFSIVSRQLVEEECPGISAEAVRGWSTLQSHFFEVQSLTYAGLEGRWAALANGLEGLTALMNSLDIAYQCPISATRHFRQVAEWALALGHPWRARGLIQMGNIFKIQAMARWWNALPQSEPGGTTSGQGGEVKSTKRFEPRMQVEYTIAVTQLHAALQTPLRPVARYLGSLKPRIEVHSICTYRSDPTSNTGPECPLPELSVPNHRAYAERHGYKYVLHTELPLPDREAHYSKMLVIHQALRSASAPDWVFFIDCDAFFTDAVTSIPDILETYSAAGPAGPHFLVAEDPGGINTGTLLVRRSDWSLTFLERVAACQFGIAWDQSMFFWEILKPELLQLASLGQQNLGAGAAPPDFRLPPEVAFVHQAHLNGFVPPASRDWSAYEWQPGDFVRHFAGCPWQEGGPLPGADARDRSSGSAAAAAAERVLSSGLLGRAASLHFEKRHSGHLLGAPSETASGWSLQIAENATSVDNGPNCARRKKKKAMEGATSEVAQADEAMEGPTSEVAQADEAEGDILPFQFRPSTDTWLEGRLPQPQPVPLEASVSSSEVEGHDYKLMPSVGTWLHLPRQEQFSSSPGGASASGLVPTTSQLEGGPEATSRAEVSPAEASVVSGEVDEQDYKLMPSVGTWLHLPQQEQVCSFPVGASASSLLPTTSQPEGGPEATSRAEVSPAEASVVSGKVDEQDYKLMPSVGTWLHLPQQEQVCSFPVGASASSLLPTTSQPEGGPEATSRPEVSFAEASVVSGEVDEQDYKLMPSAGPAGVTTPFFLRPSVGTWKLPLLRELSQGPAAKELDLRAPEESSSVSPPSFEAATAAFANGSGEAPADPELDTPVLQVAEAAPVLLLEEVLSGTHKPAAQSAPEVRLLDASSKKGSSFQYDDSRPELREVQERPRKAVIQFEEVPLADPMPAGIMQLEEVPLDDQTQTSVSAVSSAAAAAAAAASVPPLKLASMSQSPAQRVFPNLRQDGSPGNVDLSEEIHSGSLTLVPRSSVEPAGTTGSRPLVVQQVAQDFNLAVFGAEAALVPKPMPKTMPKPKDVFGAEAYAKRFAAKHARQQHGSSVWQQQASADPVPQLLDKNNTNTTNNNNKKPVPRRFDDDDADVSEGEQNQRLADAVLEDTRQFRQDMMVELKQHKKRNRGVANAGEHSRQIDKEEDSKEKNPRLADKEPHVERLKELDATLEELRKQNDELREKLSQAEKKVALQAKEEEEGRKQHEDELQQQAFETSQEHNHELERLHREYQAQLKSLENNFNMKAARAATAAHASLHEEKRRLHLRSKVDAKHMAEKEMAERTLAFQRRLTAERASRMAAEEQRQEAENQVTRLLEERATQATQAMNQHTLRAASDEEAAEEVASLEDEVPAQTSADGGPAQMSAPLSEGLVDTEMAAMDPSLPVDDSMLHYELHTETQPDKEEVEQVYNEMKATIGPEQEPPAAPNNVDSDSGCGRLQLVLFLDSHERQQAQPPVLALQDATTEQLCFPVQGQDLRLTVPFWGIYCKAVRASRAAPDGDQVRPKEGELEKIKEEFLRQVQAAKAEGGVPWHYLESLQNESETTLCGIWPAWIAAARDMARPEQEACFSSSSSSSSSSLPPGELLQTEEHKLAKLNQIRNIREMSNKGNYDGEIKNALRRYEHEKLKLSELADDETRSGPVRARALWILEQLRKDEKDEKKDKQKQKKEEQRAKQGEHEERRGEPRQQESAQQPSSASSQSQFTQAEVVREFYGQECRVRTLTSDVYDLANRGYPQLLRPVHEFVQRWTYNRQVWQQGGIQEHQWIYFIQNMAGHRHSLQHFEVEVAKCRAACMMWAHNARAQQAHYAGGAHAGGFWNQWSSTRMYSGGCDITVQNSLVCVLRSSLPGLKRAVVSFPFLGATACSVRGDEFQWGASVIRTFKRTAPANCGGGSIAVGLTPVPSFETGNGNINARGRLTSIADSEDIGRPLSGDSRVPLLGNSPAFQPAIPRPATVVLNPHNSNRSSAAFSRPMMLPSERRRVGPHRLRGRDAWNIFELRINDAMLRYKLEFEQGINEAEVSWLLEELYGEVEADDESWVFKLAARGNPRLVSMAELHYALRARHAYSQNLPQSTIRILATASVGPKGAVDRDLLQRLLEELNGGYTVSAAEVNSVLEEAESLSDSQAGRGRSALLRSVAAWFQHGGGGLETFTPPALQAKPNLKTLEAELQHQASYLQSKIQHDLDSLHEQVHAEIHAAITQELLGVAHRIASVQREGQAELETLRVTVGQLCEEAKWVRSVREQDAIAAKESAKESAQKVSQEAVSEVRAQWQAEALQLQAQLKQLSDRAESLTEAQETGAKETEAREAELGERLGVIFSGALAESARDFDEKLLLEAAKAQKLERELLARLDAEERARLEETAR</sequence>
<feature type="compositionally biased region" description="Polar residues" evidence="5">
    <location>
        <begin position="1089"/>
        <end position="1100"/>
    </location>
</feature>
<feature type="compositionally biased region" description="Low complexity" evidence="5">
    <location>
        <begin position="1110"/>
        <end position="1122"/>
    </location>
</feature>
<dbReference type="CDD" id="cd07307">
    <property type="entry name" value="BAR"/>
    <property type="match status" value="1"/>
</dbReference>
<evidence type="ECO:0000256" key="3">
    <source>
        <dbReference type="ARBA" id="ARBA00022679"/>
    </source>
</evidence>
<keyword evidence="2" id="KW-0328">Glycosyltransferase</keyword>
<dbReference type="GO" id="GO:0016757">
    <property type="term" value="F:glycosyltransferase activity"/>
    <property type="evidence" value="ECO:0007669"/>
    <property type="project" value="UniProtKB-KW"/>
</dbReference>
<feature type="compositionally biased region" description="Basic and acidic residues" evidence="5">
    <location>
        <begin position="1178"/>
        <end position="1205"/>
    </location>
</feature>
<protein>
    <submittedName>
        <fullName evidence="7">Uncharacterized protein</fullName>
    </submittedName>
</protein>
<keyword evidence="4" id="KW-0175">Coiled coil</keyword>
<evidence type="ECO:0000313" key="7">
    <source>
        <dbReference type="EMBL" id="CAE8620555.1"/>
    </source>
</evidence>
<accession>A0A813G670</accession>
<proteinExistence type="inferred from homology"/>
<evidence type="ECO:0000256" key="1">
    <source>
        <dbReference type="ARBA" id="ARBA00005664"/>
    </source>
</evidence>
<feature type="region of interest" description="Disordered" evidence="5">
    <location>
        <begin position="1700"/>
        <end position="1747"/>
    </location>
</feature>
<evidence type="ECO:0000256" key="2">
    <source>
        <dbReference type="ARBA" id="ARBA00022676"/>
    </source>
</evidence>
<feature type="region of interest" description="Disordered" evidence="5">
    <location>
        <begin position="682"/>
        <end position="713"/>
    </location>
</feature>
<dbReference type="GO" id="GO:0006487">
    <property type="term" value="P:protein N-linked glycosylation"/>
    <property type="evidence" value="ECO:0007669"/>
    <property type="project" value="TreeGrafter"/>
</dbReference>
<feature type="region of interest" description="Disordered" evidence="5">
    <location>
        <begin position="513"/>
        <end position="534"/>
    </location>
</feature>
<gene>
    <name evidence="7" type="ORF">PGLA1383_LOCUS38111</name>
</gene>
<feature type="region of interest" description="Disordered" evidence="5">
    <location>
        <begin position="1163"/>
        <end position="1205"/>
    </location>
</feature>
<dbReference type="Pfam" id="PF05637">
    <property type="entry name" value="Glyco_transf_34"/>
    <property type="match status" value="1"/>
</dbReference>
<feature type="chain" id="PRO_5032584927" evidence="6">
    <location>
        <begin position="24"/>
        <end position="2410"/>
    </location>
</feature>
<feature type="compositionally biased region" description="Basic and acidic residues" evidence="5">
    <location>
        <begin position="912"/>
        <end position="922"/>
    </location>
</feature>
<dbReference type="PANTHER" id="PTHR31306:SF4">
    <property type="entry name" value="ALPHA-1,2-GALACTOSYLTRANSFERASE"/>
    <property type="match status" value="1"/>
</dbReference>
<dbReference type="GO" id="GO:0000139">
    <property type="term" value="C:Golgi membrane"/>
    <property type="evidence" value="ECO:0007669"/>
    <property type="project" value="TreeGrafter"/>
</dbReference>
<dbReference type="Gene3D" id="3.90.550.10">
    <property type="entry name" value="Spore Coat Polysaccharide Biosynthesis Protein SpsA, Chain A"/>
    <property type="match status" value="1"/>
</dbReference>
<dbReference type="InterPro" id="IPR029044">
    <property type="entry name" value="Nucleotide-diphossugar_trans"/>
</dbReference>
<organism evidence="7 8">
    <name type="scientific">Polarella glacialis</name>
    <name type="common">Dinoflagellate</name>
    <dbReference type="NCBI Taxonomy" id="89957"/>
    <lineage>
        <taxon>Eukaryota</taxon>
        <taxon>Sar</taxon>
        <taxon>Alveolata</taxon>
        <taxon>Dinophyceae</taxon>
        <taxon>Suessiales</taxon>
        <taxon>Suessiaceae</taxon>
        <taxon>Polarella</taxon>
    </lineage>
</organism>
<keyword evidence="8" id="KW-1185">Reference proteome</keyword>
<feature type="region of interest" description="Disordered" evidence="5">
    <location>
        <begin position="748"/>
        <end position="769"/>
    </location>
</feature>
<feature type="region of interest" description="Disordered" evidence="5">
    <location>
        <begin position="1083"/>
        <end position="1147"/>
    </location>
</feature>
<name>A0A813G670_POLGL</name>
<feature type="region of interest" description="Disordered" evidence="5">
    <location>
        <begin position="1376"/>
        <end position="1410"/>
    </location>
</feature>
<dbReference type="EMBL" id="CAJNNV010027511">
    <property type="protein sequence ID" value="CAE8620555.1"/>
    <property type="molecule type" value="Genomic_DNA"/>
</dbReference>
<comment type="caution">
    <text evidence="7">The sequence shown here is derived from an EMBL/GenBank/DDBJ whole genome shotgun (WGS) entry which is preliminary data.</text>
</comment>
<dbReference type="PANTHER" id="PTHR31306">
    <property type="entry name" value="ALPHA-1,6-MANNOSYLTRANSFERASE MNN11-RELATED"/>
    <property type="match status" value="1"/>
</dbReference>
<dbReference type="InterPro" id="IPR008630">
    <property type="entry name" value="Glyco_trans_34"/>
</dbReference>
<dbReference type="Proteomes" id="UP000654075">
    <property type="component" value="Unassembled WGS sequence"/>
</dbReference>
<feature type="compositionally biased region" description="Basic and acidic residues" evidence="5">
    <location>
        <begin position="1700"/>
        <end position="1731"/>
    </location>
</feature>
<feature type="signal peptide" evidence="6">
    <location>
        <begin position="1"/>
        <end position="23"/>
    </location>
</feature>
<feature type="region of interest" description="Disordered" evidence="5">
    <location>
        <begin position="603"/>
        <end position="648"/>
    </location>
</feature>
<evidence type="ECO:0000256" key="5">
    <source>
        <dbReference type="SAM" id="MobiDB-lite"/>
    </source>
</evidence>
<feature type="coiled-coil region" evidence="4">
    <location>
        <begin position="2314"/>
        <end position="2341"/>
    </location>
</feature>
<feature type="region of interest" description="Disordered" evidence="5">
    <location>
        <begin position="886"/>
        <end position="922"/>
    </location>
</feature>
<evidence type="ECO:0000313" key="8">
    <source>
        <dbReference type="Proteomes" id="UP000654075"/>
    </source>
</evidence>
<dbReference type="OrthoDB" id="205108at2759"/>